<comment type="caution">
    <text evidence="2">The sequence shown here is derived from an EMBL/GenBank/DDBJ whole genome shotgun (WGS) entry which is preliminary data.</text>
</comment>
<feature type="region of interest" description="Disordered" evidence="1">
    <location>
        <begin position="1"/>
        <end position="20"/>
    </location>
</feature>
<name>A0AAI8VIL4_9PEZI</name>
<evidence type="ECO:0000313" key="2">
    <source>
        <dbReference type="EMBL" id="CAJ2505600.1"/>
    </source>
</evidence>
<reference evidence="2" key="1">
    <citation type="submission" date="2023-10" db="EMBL/GenBank/DDBJ databases">
        <authorList>
            <person name="Hackl T."/>
        </authorList>
    </citation>
    <scope>NUCLEOTIDE SEQUENCE</scope>
</reference>
<gene>
    <name evidence="2" type="ORF">KHLLAP_LOCUS6068</name>
</gene>
<protein>
    <submittedName>
        <fullName evidence="2">Uu.00g129940.m01.CDS01</fullName>
    </submittedName>
</protein>
<dbReference type="Proteomes" id="UP001295740">
    <property type="component" value="Unassembled WGS sequence"/>
</dbReference>
<dbReference type="EMBL" id="CAUWAG010000007">
    <property type="protein sequence ID" value="CAJ2505600.1"/>
    <property type="molecule type" value="Genomic_DNA"/>
</dbReference>
<accession>A0AAI8VIL4</accession>
<proteinExistence type="predicted"/>
<keyword evidence="3" id="KW-1185">Reference proteome</keyword>
<evidence type="ECO:0000313" key="3">
    <source>
        <dbReference type="Proteomes" id="UP001295740"/>
    </source>
</evidence>
<evidence type="ECO:0000256" key="1">
    <source>
        <dbReference type="SAM" id="MobiDB-lite"/>
    </source>
</evidence>
<dbReference type="AlphaFoldDB" id="A0AAI8VIL4"/>
<organism evidence="2 3">
    <name type="scientific">Anthostomella pinea</name>
    <dbReference type="NCBI Taxonomy" id="933095"/>
    <lineage>
        <taxon>Eukaryota</taxon>
        <taxon>Fungi</taxon>
        <taxon>Dikarya</taxon>
        <taxon>Ascomycota</taxon>
        <taxon>Pezizomycotina</taxon>
        <taxon>Sordariomycetes</taxon>
        <taxon>Xylariomycetidae</taxon>
        <taxon>Xylariales</taxon>
        <taxon>Xylariaceae</taxon>
        <taxon>Anthostomella</taxon>
    </lineage>
</organism>
<sequence>MVKGQTLPQPTASATSPTTSVAAITTQGPLVFVRDDPDNVASLSRTTLVTTLTDCAVVSGESELQTLTQYTDLRQRLTITTTTTYNGTDGTQQADTAVGVMLAGGATWVLLNFAETHWIFKEFPDGGVDDSGRPEIPPTCARPDCQGTLDFCGLTGPLFGCACEKDKCTDAGLFCNECKWADGKCTSGD</sequence>